<evidence type="ECO:0000313" key="12">
    <source>
        <dbReference type="EMBL" id="VEN45550.1"/>
    </source>
</evidence>
<dbReference type="Proteomes" id="UP000410492">
    <property type="component" value="Unassembled WGS sequence"/>
</dbReference>
<dbReference type="FunFam" id="1.10.510.10:FF:000624">
    <property type="entry name" value="Mitogen-activated protein kinase"/>
    <property type="match status" value="1"/>
</dbReference>
<dbReference type="InterPro" id="IPR050117">
    <property type="entry name" value="MAPK"/>
</dbReference>
<evidence type="ECO:0000256" key="4">
    <source>
        <dbReference type="ARBA" id="ARBA00022741"/>
    </source>
</evidence>
<evidence type="ECO:0000256" key="9">
    <source>
        <dbReference type="PROSITE-ProRule" id="PRU10141"/>
    </source>
</evidence>
<gene>
    <name evidence="12" type="ORF">CALMAC_LOCUS7967</name>
</gene>
<dbReference type="InterPro" id="IPR000719">
    <property type="entry name" value="Prot_kinase_dom"/>
</dbReference>
<keyword evidence="3" id="KW-0808">Transferase</keyword>
<accession>A0A653CET2</accession>
<evidence type="ECO:0000259" key="11">
    <source>
        <dbReference type="PROSITE" id="PS50011"/>
    </source>
</evidence>
<dbReference type="Gene3D" id="3.30.200.20">
    <property type="entry name" value="Phosphorylase Kinase, domain 1"/>
    <property type="match status" value="1"/>
</dbReference>
<dbReference type="InterPro" id="IPR011009">
    <property type="entry name" value="Kinase-like_dom_sf"/>
</dbReference>
<dbReference type="AlphaFoldDB" id="A0A653CET2"/>
<dbReference type="Pfam" id="PF00069">
    <property type="entry name" value="Pkinase"/>
    <property type="match status" value="1"/>
</dbReference>
<dbReference type="PROSITE" id="PS00108">
    <property type="entry name" value="PROTEIN_KINASE_ST"/>
    <property type="match status" value="1"/>
</dbReference>
<keyword evidence="2" id="KW-0723">Serine/threonine-protein kinase</keyword>
<feature type="domain" description="Protein kinase" evidence="11">
    <location>
        <begin position="4"/>
        <end position="287"/>
    </location>
</feature>
<dbReference type="SMART" id="SM00220">
    <property type="entry name" value="S_TKc"/>
    <property type="match status" value="1"/>
</dbReference>
<evidence type="ECO:0000313" key="13">
    <source>
        <dbReference type="Proteomes" id="UP000410492"/>
    </source>
</evidence>
<reference evidence="12 13" key="1">
    <citation type="submission" date="2019-01" db="EMBL/GenBank/DDBJ databases">
        <authorList>
            <person name="Sayadi A."/>
        </authorList>
    </citation>
    <scope>NUCLEOTIDE SEQUENCE [LARGE SCALE GENOMIC DNA]</scope>
</reference>
<feature type="binding site" evidence="9">
    <location>
        <position position="34"/>
    </location>
    <ligand>
        <name>ATP</name>
        <dbReference type="ChEBI" id="CHEBI:30616"/>
    </ligand>
</feature>
<dbReference type="GO" id="GO:0005524">
    <property type="term" value="F:ATP binding"/>
    <property type="evidence" value="ECO:0007669"/>
    <property type="project" value="UniProtKB-UniRule"/>
</dbReference>
<comment type="catalytic activity">
    <reaction evidence="8">
        <text>L-seryl-[protein] + ATP = O-phospho-L-seryl-[protein] + ADP + H(+)</text>
        <dbReference type="Rhea" id="RHEA:17989"/>
        <dbReference type="Rhea" id="RHEA-COMP:9863"/>
        <dbReference type="Rhea" id="RHEA-COMP:11604"/>
        <dbReference type="ChEBI" id="CHEBI:15378"/>
        <dbReference type="ChEBI" id="CHEBI:29999"/>
        <dbReference type="ChEBI" id="CHEBI:30616"/>
        <dbReference type="ChEBI" id="CHEBI:83421"/>
        <dbReference type="ChEBI" id="CHEBI:456216"/>
        <dbReference type="EC" id="2.7.11.22"/>
    </reaction>
</comment>
<dbReference type="InterPro" id="IPR017441">
    <property type="entry name" value="Protein_kinase_ATP_BS"/>
</dbReference>
<dbReference type="EMBL" id="CAACVG010007461">
    <property type="protein sequence ID" value="VEN45550.1"/>
    <property type="molecule type" value="Genomic_DNA"/>
</dbReference>
<dbReference type="InterPro" id="IPR008271">
    <property type="entry name" value="Ser/Thr_kinase_AS"/>
</dbReference>
<evidence type="ECO:0000256" key="5">
    <source>
        <dbReference type="ARBA" id="ARBA00022777"/>
    </source>
</evidence>
<keyword evidence="5" id="KW-0418">Kinase</keyword>
<proteinExistence type="predicted"/>
<dbReference type="PROSITE" id="PS00107">
    <property type="entry name" value="PROTEIN_KINASE_ATP"/>
    <property type="match status" value="1"/>
</dbReference>
<evidence type="ECO:0000256" key="8">
    <source>
        <dbReference type="ARBA" id="ARBA00048367"/>
    </source>
</evidence>
<keyword evidence="13" id="KW-1185">Reference proteome</keyword>
<feature type="compositionally biased region" description="Basic and acidic residues" evidence="10">
    <location>
        <begin position="562"/>
        <end position="575"/>
    </location>
</feature>
<dbReference type="FunFam" id="3.30.200.20:FF:000049">
    <property type="entry name" value="cyclin-dependent kinase-like 1 isoform X1"/>
    <property type="match status" value="1"/>
</dbReference>
<evidence type="ECO:0000256" key="10">
    <source>
        <dbReference type="SAM" id="MobiDB-lite"/>
    </source>
</evidence>
<organism evidence="12 13">
    <name type="scientific">Callosobruchus maculatus</name>
    <name type="common">Southern cowpea weevil</name>
    <name type="synonym">Pulse bruchid</name>
    <dbReference type="NCBI Taxonomy" id="64391"/>
    <lineage>
        <taxon>Eukaryota</taxon>
        <taxon>Metazoa</taxon>
        <taxon>Ecdysozoa</taxon>
        <taxon>Arthropoda</taxon>
        <taxon>Hexapoda</taxon>
        <taxon>Insecta</taxon>
        <taxon>Pterygota</taxon>
        <taxon>Neoptera</taxon>
        <taxon>Endopterygota</taxon>
        <taxon>Coleoptera</taxon>
        <taxon>Polyphaga</taxon>
        <taxon>Cucujiformia</taxon>
        <taxon>Chrysomeloidea</taxon>
        <taxon>Chrysomelidae</taxon>
        <taxon>Bruchinae</taxon>
        <taxon>Bruchini</taxon>
        <taxon>Callosobruchus</taxon>
    </lineage>
</organism>
<dbReference type="PROSITE" id="PS50011">
    <property type="entry name" value="PROTEIN_KINASE_DOM"/>
    <property type="match status" value="1"/>
</dbReference>
<evidence type="ECO:0000256" key="6">
    <source>
        <dbReference type="ARBA" id="ARBA00022840"/>
    </source>
</evidence>
<evidence type="ECO:0000256" key="2">
    <source>
        <dbReference type="ARBA" id="ARBA00022527"/>
    </source>
</evidence>
<evidence type="ECO:0000256" key="1">
    <source>
        <dbReference type="ARBA" id="ARBA00012425"/>
    </source>
</evidence>
<keyword evidence="6 9" id="KW-0067">ATP-binding</keyword>
<feature type="compositionally biased region" description="Low complexity" evidence="10">
    <location>
        <begin position="393"/>
        <end position="402"/>
    </location>
</feature>
<dbReference type="PANTHER" id="PTHR24055">
    <property type="entry name" value="MITOGEN-ACTIVATED PROTEIN KINASE"/>
    <property type="match status" value="1"/>
</dbReference>
<comment type="catalytic activity">
    <reaction evidence="7">
        <text>L-threonyl-[protein] + ATP = O-phospho-L-threonyl-[protein] + ADP + H(+)</text>
        <dbReference type="Rhea" id="RHEA:46608"/>
        <dbReference type="Rhea" id="RHEA-COMP:11060"/>
        <dbReference type="Rhea" id="RHEA-COMP:11605"/>
        <dbReference type="ChEBI" id="CHEBI:15378"/>
        <dbReference type="ChEBI" id="CHEBI:30013"/>
        <dbReference type="ChEBI" id="CHEBI:30616"/>
        <dbReference type="ChEBI" id="CHEBI:61977"/>
        <dbReference type="ChEBI" id="CHEBI:456216"/>
        <dbReference type="EC" id="2.7.11.22"/>
    </reaction>
</comment>
<feature type="region of interest" description="Disordered" evidence="10">
    <location>
        <begin position="561"/>
        <end position="613"/>
    </location>
</feature>
<dbReference type="EC" id="2.7.11.22" evidence="1"/>
<dbReference type="GO" id="GO:0004693">
    <property type="term" value="F:cyclin-dependent protein serine/threonine kinase activity"/>
    <property type="evidence" value="ECO:0007669"/>
    <property type="project" value="UniProtKB-EC"/>
</dbReference>
<dbReference type="Gene3D" id="1.10.510.10">
    <property type="entry name" value="Transferase(Phosphotransferase) domain 1"/>
    <property type="match status" value="1"/>
</dbReference>
<protein>
    <recommendedName>
        <fullName evidence="1">cyclin-dependent kinase</fullName>
        <ecNumber evidence="1">2.7.11.22</ecNumber>
    </recommendedName>
</protein>
<evidence type="ECO:0000256" key="3">
    <source>
        <dbReference type="ARBA" id="ARBA00022679"/>
    </source>
</evidence>
<dbReference type="SUPFAM" id="SSF56112">
    <property type="entry name" value="Protein kinase-like (PK-like)"/>
    <property type="match status" value="1"/>
</dbReference>
<feature type="compositionally biased region" description="Basic and acidic residues" evidence="10">
    <location>
        <begin position="381"/>
        <end position="390"/>
    </location>
</feature>
<dbReference type="OrthoDB" id="548217at2759"/>
<feature type="region of interest" description="Disordered" evidence="10">
    <location>
        <begin position="381"/>
        <end position="407"/>
    </location>
</feature>
<evidence type="ECO:0000256" key="7">
    <source>
        <dbReference type="ARBA" id="ARBA00047811"/>
    </source>
</evidence>
<sequence>MEKYEQISVIGEGSYGIVTKCRHKDTNEIVAIKKFLETEEDGTIRKMALREIRMLKRLRHENLVTLIEVFRHRKRFYLVFEYVAGTVLDELERHSGGLDYEMCRERIFQVTRAVSYCHYNNVIHRDVKPENVLVSNLGVVKLCDFGFARLIANSNEACTEYVATRWYRAPELLVGDPNYSSPVDVWAIGCLFAEIMTGDPLFPGESDIDQFYLIVKMLGRPSNRVLQLASRNARLKTALRFPDHHTSSLQKRFSSWTPLALDFLCSCLRMDPTHRLTCEDLLKHRYFTHDRFPQRFLPSLRSKVNTELSTPLLRKLKTEIIMSTDKRDESRSRRSTQPNWIFSLKEGSMKRKFSGDTSNTEGFSSMGGRFSFLEKVSTDSHFRDSLESKQGHANQNQNQQQKTKTKAAEMQMLEKSLQSLARLNNNPSLDQNLRPSSAQRNATTHIMLTESPPHFHSLHFGIGDYNHNKSPTGGGQNVLHPAISNISFTREPQKRSPINVGGNNGKQVSQTPLIANPRSNFLQKMDRNLVVENIYATGDYHGQTWGVTPVWLSGIATPATLKKREQREPKSKSDEFTLPNLPGVTTTPEKPKKKSLPEVELPQSTEISPEYRYRKAKRKRVTVDISLPVLENNTPSIL</sequence>
<name>A0A653CET2_CALMS</name>
<keyword evidence="4 9" id="KW-0547">Nucleotide-binding</keyword>